<gene>
    <name evidence="1" type="ORF">QE417_003305</name>
</gene>
<dbReference type="InterPro" id="IPR036696">
    <property type="entry name" value="YdfO-like_sf"/>
</dbReference>
<dbReference type="Gene3D" id="3.30.1810.10">
    <property type="entry name" value="YdfO-like"/>
    <property type="match status" value="1"/>
</dbReference>
<evidence type="ECO:0000313" key="2">
    <source>
        <dbReference type="Proteomes" id="UP001258315"/>
    </source>
</evidence>
<dbReference type="EMBL" id="JAVLVU010000001">
    <property type="protein sequence ID" value="MDT3404233.1"/>
    <property type="molecule type" value="Genomic_DNA"/>
</dbReference>
<evidence type="ECO:0000313" key="1">
    <source>
        <dbReference type="EMBL" id="MDT3404233.1"/>
    </source>
</evidence>
<dbReference type="InterPro" id="IPR009833">
    <property type="entry name" value="DUF1398"/>
</dbReference>
<name>A0ABU3GWU6_9SPHI</name>
<comment type="caution">
    <text evidence="1">The sequence shown here is derived from an EMBL/GenBank/DDBJ whole genome shotgun (WGS) entry which is preliminary data.</text>
</comment>
<organism evidence="1 2">
    <name type="scientific">Mucilaginibacter terrae</name>
    <dbReference type="NCBI Taxonomy" id="1955052"/>
    <lineage>
        <taxon>Bacteria</taxon>
        <taxon>Pseudomonadati</taxon>
        <taxon>Bacteroidota</taxon>
        <taxon>Sphingobacteriia</taxon>
        <taxon>Sphingobacteriales</taxon>
        <taxon>Sphingobacteriaceae</taxon>
        <taxon>Mucilaginibacter</taxon>
    </lineage>
</organism>
<protein>
    <submittedName>
        <fullName evidence="1">Uncharacterized protein YbcV (DUF1398 family)</fullName>
    </submittedName>
</protein>
<reference evidence="2" key="1">
    <citation type="submission" date="2023-07" db="EMBL/GenBank/DDBJ databases">
        <title>Functional and genomic diversity of the sorghum phyllosphere microbiome.</title>
        <authorList>
            <person name="Shade A."/>
        </authorList>
    </citation>
    <scope>NUCLEOTIDE SEQUENCE [LARGE SCALE GENOMIC DNA]</scope>
    <source>
        <strain evidence="2">SORGH_AS_0422</strain>
    </source>
</reference>
<sequence length="62" mass="7086">MKRIEHLERIHQQGQTDFATFCQQAADAGVEKWVIDTQAMLCTYYDLQGNALVAEPIPQAEY</sequence>
<keyword evidence="2" id="KW-1185">Reference proteome</keyword>
<dbReference type="Pfam" id="PF07166">
    <property type="entry name" value="DUF1398"/>
    <property type="match status" value="1"/>
</dbReference>
<dbReference type="RefSeq" id="WP_311951569.1">
    <property type="nucleotide sequence ID" value="NZ_JAVLVU010000001.1"/>
</dbReference>
<accession>A0ABU3GWU6</accession>
<dbReference type="Proteomes" id="UP001258315">
    <property type="component" value="Unassembled WGS sequence"/>
</dbReference>
<proteinExistence type="predicted"/>
<dbReference type="SUPFAM" id="SSF160419">
    <property type="entry name" value="YdfO-like"/>
    <property type="match status" value="1"/>
</dbReference>